<dbReference type="EMBL" id="JAESVA010000002">
    <property type="protein sequence ID" value="MCB8880135.1"/>
    <property type="molecule type" value="Genomic_DNA"/>
</dbReference>
<evidence type="ECO:0000313" key="3">
    <source>
        <dbReference type="Proteomes" id="UP000721844"/>
    </source>
</evidence>
<organism evidence="2 3">
    <name type="scientific">Acidisoma cellulosilyticum</name>
    <dbReference type="NCBI Taxonomy" id="2802395"/>
    <lineage>
        <taxon>Bacteria</taxon>
        <taxon>Pseudomonadati</taxon>
        <taxon>Pseudomonadota</taxon>
        <taxon>Alphaproteobacteria</taxon>
        <taxon>Acetobacterales</taxon>
        <taxon>Acidocellaceae</taxon>
        <taxon>Acidisoma</taxon>
    </lineage>
</organism>
<reference evidence="2 3" key="1">
    <citation type="journal article" date="2021" name="Microorganisms">
        <title>Acidisoma silvae sp. nov. and Acidisomacellulosilytica sp. nov., Two Acidophilic Bacteria Isolated from Decaying Wood, Hydrolyzing Cellulose and Producing Poly-3-hydroxybutyrate.</title>
        <authorList>
            <person name="Mieszkin S."/>
            <person name="Pouder E."/>
            <person name="Uroz S."/>
            <person name="Simon-Colin C."/>
            <person name="Alain K."/>
        </authorList>
    </citation>
    <scope>NUCLEOTIDE SEQUENCE [LARGE SCALE GENOMIC DNA]</scope>
    <source>
        <strain evidence="2 3">HW T5.17</strain>
    </source>
</reference>
<dbReference type="GO" id="GO:0016747">
    <property type="term" value="F:acyltransferase activity, transferring groups other than amino-acyl groups"/>
    <property type="evidence" value="ECO:0007669"/>
    <property type="project" value="InterPro"/>
</dbReference>
<evidence type="ECO:0000313" key="2">
    <source>
        <dbReference type="EMBL" id="MCB8880135.1"/>
    </source>
</evidence>
<dbReference type="PROSITE" id="PS51186">
    <property type="entry name" value="GNAT"/>
    <property type="match status" value="1"/>
</dbReference>
<dbReference type="CDD" id="cd04301">
    <property type="entry name" value="NAT_SF"/>
    <property type="match status" value="1"/>
</dbReference>
<dbReference type="InterPro" id="IPR016181">
    <property type="entry name" value="Acyl_CoA_acyltransferase"/>
</dbReference>
<proteinExistence type="predicted"/>
<dbReference type="SUPFAM" id="SSF55729">
    <property type="entry name" value="Acyl-CoA N-acyltransferases (Nat)"/>
    <property type="match status" value="1"/>
</dbReference>
<dbReference type="Pfam" id="PF13508">
    <property type="entry name" value="Acetyltransf_7"/>
    <property type="match status" value="1"/>
</dbReference>
<evidence type="ECO:0000259" key="1">
    <source>
        <dbReference type="PROSITE" id="PS51186"/>
    </source>
</evidence>
<comment type="caution">
    <text evidence="2">The sequence shown here is derived from an EMBL/GenBank/DDBJ whole genome shotgun (WGS) entry which is preliminary data.</text>
</comment>
<sequence>MTMKTDAAVKVRIGNPGDFDQMMPFLMQMHAENGMAAMDPDLVAHSLLRGLHRDKAVVGIVDDEGKIAASVGLFVGRWWYSYDSHLEDFWNYVDPDYRKHHIARPVIEFAKRAADNIGVPLLMGVTSNERTAAKVRLYERQLPFVGAAFRYVPDVKEAACG</sequence>
<dbReference type="Proteomes" id="UP000721844">
    <property type="component" value="Unassembled WGS sequence"/>
</dbReference>
<protein>
    <submittedName>
        <fullName evidence="2">GNAT family N-acetyltransferase</fullName>
    </submittedName>
</protein>
<dbReference type="RefSeq" id="WP_227306741.1">
    <property type="nucleotide sequence ID" value="NZ_JAESVA010000002.1"/>
</dbReference>
<gene>
    <name evidence="2" type="ORF">ACELLULO517_07800</name>
</gene>
<dbReference type="Gene3D" id="3.40.630.30">
    <property type="match status" value="1"/>
</dbReference>
<dbReference type="InterPro" id="IPR000182">
    <property type="entry name" value="GNAT_dom"/>
</dbReference>
<accession>A0A963YZW8</accession>
<dbReference type="AlphaFoldDB" id="A0A963YZW8"/>
<keyword evidence="3" id="KW-1185">Reference proteome</keyword>
<feature type="domain" description="N-acetyltransferase" evidence="1">
    <location>
        <begin position="9"/>
        <end position="161"/>
    </location>
</feature>
<name>A0A963YZW8_9PROT</name>